<accession>A0A6J2T4L5</accession>
<dbReference type="Proteomes" id="UP000504634">
    <property type="component" value="Unplaced"/>
</dbReference>
<evidence type="ECO:0000313" key="5">
    <source>
        <dbReference type="RefSeq" id="XP_030371871.1"/>
    </source>
</evidence>
<name>A0A6J2T4L5_DROLE</name>
<organism evidence="2 5">
    <name type="scientific">Drosophila lebanonensis</name>
    <name type="common">Fruit fly</name>
    <name type="synonym">Scaptodrosophila lebanonensis</name>
    <dbReference type="NCBI Taxonomy" id="7225"/>
    <lineage>
        <taxon>Eukaryota</taxon>
        <taxon>Metazoa</taxon>
        <taxon>Ecdysozoa</taxon>
        <taxon>Arthropoda</taxon>
        <taxon>Hexapoda</taxon>
        <taxon>Insecta</taxon>
        <taxon>Pterygota</taxon>
        <taxon>Neoptera</taxon>
        <taxon>Endopterygota</taxon>
        <taxon>Diptera</taxon>
        <taxon>Brachycera</taxon>
        <taxon>Muscomorpha</taxon>
        <taxon>Ephydroidea</taxon>
        <taxon>Drosophilidae</taxon>
        <taxon>Scaptodrosophila</taxon>
    </lineage>
</organism>
<evidence type="ECO:0000313" key="2">
    <source>
        <dbReference type="Proteomes" id="UP000504634"/>
    </source>
</evidence>
<reference evidence="3 4" key="1">
    <citation type="submission" date="2025-04" db="UniProtKB">
        <authorList>
            <consortium name="RefSeq"/>
        </authorList>
    </citation>
    <scope>IDENTIFICATION</scope>
    <source>
        <strain evidence="3 4">11010-0011.00</strain>
        <tissue evidence="3 4">Whole body</tissue>
    </source>
</reference>
<proteinExistence type="predicted"/>
<keyword evidence="1" id="KW-0812">Transmembrane</keyword>
<evidence type="ECO:0000256" key="1">
    <source>
        <dbReference type="SAM" id="Phobius"/>
    </source>
</evidence>
<dbReference type="RefSeq" id="XP_030371869.1">
    <property type="nucleotide sequence ID" value="XM_030516009.1"/>
</dbReference>
<sequence length="223" mass="25956">MVYSIKNTETGELEYFYAEPQDTARIKQLQYDEETGEPVHGQVKVRYRKHGHFHVPKHYLQGTLCDQVDNVLTNRYQRDLDITVTHGSNLKRAENSKPKAKPGYEREDYIQMDCVSSNIILGYERNHCLLFLIPTLFCHNLFLAILMALLEIGLHMLSHYKNGLTMHKNLHFRSPMHVLTSQFCAICRTETDSQFNRIFDILNEQMRKSHRSGTLKNISKAIG</sequence>
<protein>
    <submittedName>
        <fullName evidence="3 4">Uncharacterized protein LOC115622145 isoform X1</fullName>
    </submittedName>
</protein>
<dbReference type="OrthoDB" id="7042322at2759"/>
<evidence type="ECO:0000313" key="3">
    <source>
        <dbReference type="RefSeq" id="XP_030371869.1"/>
    </source>
</evidence>
<keyword evidence="2" id="KW-1185">Reference proteome</keyword>
<evidence type="ECO:0000313" key="4">
    <source>
        <dbReference type="RefSeq" id="XP_030371870.1"/>
    </source>
</evidence>
<keyword evidence="1" id="KW-1133">Transmembrane helix</keyword>
<dbReference type="AlphaFoldDB" id="A0A6J2T4L5"/>
<dbReference type="RefSeq" id="XP_030371870.1">
    <property type="nucleotide sequence ID" value="XM_030516010.1"/>
</dbReference>
<keyword evidence="1" id="KW-0472">Membrane</keyword>
<feature type="transmembrane region" description="Helical" evidence="1">
    <location>
        <begin position="129"/>
        <end position="150"/>
    </location>
</feature>
<dbReference type="RefSeq" id="XP_030371871.1">
    <property type="nucleotide sequence ID" value="XM_030516011.1"/>
</dbReference>
<gene>
    <name evidence="3 4 5" type="primary">LOC115622145</name>
</gene>
<dbReference type="GeneID" id="115622145"/>